<organism evidence="2 3">
    <name type="scientific">Algoriphagus aquimarinus</name>
    <dbReference type="NCBI Taxonomy" id="237018"/>
    <lineage>
        <taxon>Bacteria</taxon>
        <taxon>Pseudomonadati</taxon>
        <taxon>Bacteroidota</taxon>
        <taxon>Cytophagia</taxon>
        <taxon>Cytophagales</taxon>
        <taxon>Cyclobacteriaceae</taxon>
        <taxon>Algoriphagus</taxon>
    </lineage>
</organism>
<accession>A0A5C7B1U0</accession>
<keyword evidence="1" id="KW-1277">Toxin-antitoxin system</keyword>
<dbReference type="OrthoDB" id="5574284at2"/>
<dbReference type="AlphaFoldDB" id="A0A5C7B1U0"/>
<gene>
    <name evidence="2" type="ORF">ESV85_07805</name>
</gene>
<protein>
    <submittedName>
        <fullName evidence="2">Type II toxin-antitoxin system RelE/ParE family toxin</fullName>
    </submittedName>
</protein>
<dbReference type="Gene3D" id="3.30.2310.20">
    <property type="entry name" value="RelE-like"/>
    <property type="match status" value="1"/>
</dbReference>
<reference evidence="2 3" key="1">
    <citation type="submission" date="2019-08" db="EMBL/GenBank/DDBJ databases">
        <title>Genomes sequence of Algoriphagus aquimarinus ACAM450.</title>
        <authorList>
            <person name="Bowman J.P."/>
        </authorList>
    </citation>
    <scope>NUCLEOTIDE SEQUENCE [LARGE SCALE GENOMIC DNA]</scope>
    <source>
        <strain evidence="2 3">ACAM 450</strain>
    </source>
</reference>
<dbReference type="EMBL" id="VORW01000003">
    <property type="protein sequence ID" value="TXE12515.1"/>
    <property type="molecule type" value="Genomic_DNA"/>
</dbReference>
<evidence type="ECO:0000313" key="3">
    <source>
        <dbReference type="Proteomes" id="UP000321935"/>
    </source>
</evidence>
<proteinExistence type="predicted"/>
<dbReference type="RefSeq" id="WP_146916348.1">
    <property type="nucleotide sequence ID" value="NZ_VORW01000003.1"/>
</dbReference>
<dbReference type="Proteomes" id="UP000321935">
    <property type="component" value="Unassembled WGS sequence"/>
</dbReference>
<name>A0A5C7B1U0_9BACT</name>
<dbReference type="InterPro" id="IPR007712">
    <property type="entry name" value="RelE/ParE_toxin"/>
</dbReference>
<dbReference type="Pfam" id="PF05016">
    <property type="entry name" value="ParE_toxin"/>
    <property type="match status" value="1"/>
</dbReference>
<evidence type="ECO:0000313" key="2">
    <source>
        <dbReference type="EMBL" id="TXE12515.1"/>
    </source>
</evidence>
<dbReference type="InterPro" id="IPR035093">
    <property type="entry name" value="RelE/ParE_toxin_dom_sf"/>
</dbReference>
<sequence length="105" mass="12403">MEFEVIWSDFAEQQLDDIFEYYLNNANFSVTKKLLVGILNAPQSLVRSPFIGQEEGWLKDREIKYRYLLFKNYKLIYSVDLEKGVIKIADVFDTRINPSEMNRGL</sequence>
<evidence type="ECO:0000256" key="1">
    <source>
        <dbReference type="ARBA" id="ARBA00022649"/>
    </source>
</evidence>
<comment type="caution">
    <text evidence="2">The sequence shown here is derived from an EMBL/GenBank/DDBJ whole genome shotgun (WGS) entry which is preliminary data.</text>
</comment>